<dbReference type="GO" id="GO:0008652">
    <property type="term" value="P:amino acid biosynthetic process"/>
    <property type="evidence" value="ECO:0007669"/>
    <property type="project" value="UniProtKB-KW"/>
</dbReference>
<dbReference type="NCBIfam" id="NF001319">
    <property type="entry name" value="PRK00258.3-3"/>
    <property type="match status" value="1"/>
</dbReference>
<dbReference type="GO" id="GO:0019632">
    <property type="term" value="P:shikimate metabolic process"/>
    <property type="evidence" value="ECO:0007669"/>
    <property type="project" value="InterPro"/>
</dbReference>
<gene>
    <name evidence="9" type="ORF">LCGC14_0894490</name>
</gene>
<dbReference type="HAMAP" id="MF_00222">
    <property type="entry name" value="Shikimate_DH_AroE"/>
    <property type="match status" value="1"/>
</dbReference>
<dbReference type="Gene3D" id="3.40.50.720">
    <property type="entry name" value="NAD(P)-binding Rossmann-like Domain"/>
    <property type="match status" value="1"/>
</dbReference>
<dbReference type="CDD" id="cd01065">
    <property type="entry name" value="NAD_bind_Shikimate_DH"/>
    <property type="match status" value="1"/>
</dbReference>
<dbReference type="InterPro" id="IPR006151">
    <property type="entry name" value="Shikm_DH/Glu-tRNA_Rdtase"/>
</dbReference>
<dbReference type="GO" id="GO:0009423">
    <property type="term" value="P:chorismate biosynthetic process"/>
    <property type="evidence" value="ECO:0007669"/>
    <property type="project" value="UniProtKB-UniPathway"/>
</dbReference>
<dbReference type="Pfam" id="PF08501">
    <property type="entry name" value="Shikimate_dh_N"/>
    <property type="match status" value="1"/>
</dbReference>
<keyword evidence="5" id="KW-0057">Aromatic amino acid biosynthesis</keyword>
<dbReference type="UniPathway" id="UPA00053">
    <property type="reaction ID" value="UER00087"/>
</dbReference>
<dbReference type="SUPFAM" id="SSF51735">
    <property type="entry name" value="NAD(P)-binding Rossmann-fold domains"/>
    <property type="match status" value="1"/>
</dbReference>
<keyword evidence="2" id="KW-0028">Amino-acid biosynthesis</keyword>
<proteinExistence type="inferred from homology"/>
<dbReference type="Pfam" id="PF18317">
    <property type="entry name" value="SDH_C"/>
    <property type="match status" value="1"/>
</dbReference>
<dbReference type="SUPFAM" id="SSF53223">
    <property type="entry name" value="Aminoacid dehydrogenase-like, N-terminal domain"/>
    <property type="match status" value="1"/>
</dbReference>
<reference evidence="9" key="1">
    <citation type="journal article" date="2015" name="Nature">
        <title>Complex archaea that bridge the gap between prokaryotes and eukaryotes.</title>
        <authorList>
            <person name="Spang A."/>
            <person name="Saw J.H."/>
            <person name="Jorgensen S.L."/>
            <person name="Zaremba-Niedzwiedzka K."/>
            <person name="Martijn J."/>
            <person name="Lind A.E."/>
            <person name="van Eijk R."/>
            <person name="Schleper C."/>
            <person name="Guy L."/>
            <person name="Ettema T.J."/>
        </authorList>
    </citation>
    <scope>NUCLEOTIDE SEQUENCE</scope>
</reference>
<dbReference type="InterPro" id="IPR022893">
    <property type="entry name" value="Shikimate_DH_fam"/>
</dbReference>
<keyword evidence="4" id="KW-0560">Oxidoreductase</keyword>
<dbReference type="InterPro" id="IPR036291">
    <property type="entry name" value="NAD(P)-bd_dom_sf"/>
</dbReference>
<dbReference type="InterPro" id="IPR041121">
    <property type="entry name" value="SDH_C"/>
</dbReference>
<dbReference type="GO" id="GO:0004764">
    <property type="term" value="F:shikimate 3-dehydrogenase (NADP+) activity"/>
    <property type="evidence" value="ECO:0007669"/>
    <property type="project" value="UniProtKB-EC"/>
</dbReference>
<dbReference type="GO" id="GO:0009073">
    <property type="term" value="P:aromatic amino acid family biosynthetic process"/>
    <property type="evidence" value="ECO:0007669"/>
    <property type="project" value="UniProtKB-KW"/>
</dbReference>
<dbReference type="AlphaFoldDB" id="A0A0F9NYA1"/>
<feature type="domain" description="Quinate/shikimate 5-dehydrogenase/glutamyl-tRNA reductase" evidence="6">
    <location>
        <begin position="125"/>
        <end position="203"/>
    </location>
</feature>
<evidence type="ECO:0000256" key="4">
    <source>
        <dbReference type="ARBA" id="ARBA00023002"/>
    </source>
</evidence>
<dbReference type="InterPro" id="IPR046346">
    <property type="entry name" value="Aminoacid_DH-like_N_sf"/>
</dbReference>
<evidence type="ECO:0000259" key="8">
    <source>
        <dbReference type="Pfam" id="PF18317"/>
    </source>
</evidence>
<evidence type="ECO:0000256" key="3">
    <source>
        <dbReference type="ARBA" id="ARBA00022857"/>
    </source>
</evidence>
<evidence type="ECO:0000256" key="5">
    <source>
        <dbReference type="ARBA" id="ARBA00023141"/>
    </source>
</evidence>
<sequence length="289" mass="31763">MDNTIPISAKTKIFCVIGHPISHSFSPLIHNYWFKNLGLNSKYIALNVDPNQLKQATKGLKALNIEGFNVTIPHKEKIIRLIDNVDSLAQDIGAVNTVKNEDGYLIGRNTDAIGGKQALLDAGCQIENQNVLVLGAGGAAKAICFALVDVIDNLVIANRTLKRATILAKELMKKKDIKIKVINIFAPTLKKELENIDLLINTTPIGIYPNKGQSPISKDVLHNDLFIFDLVYNPLETQLLKDATSIGCKSLGGLDMLINQGALAFEWWTNKKPNINGIKTKIIEIFGKN</sequence>
<dbReference type="InterPro" id="IPR013708">
    <property type="entry name" value="Shikimate_DH-bd_N"/>
</dbReference>
<dbReference type="InterPro" id="IPR011342">
    <property type="entry name" value="Shikimate_DH"/>
</dbReference>
<feature type="domain" description="SDH C-terminal" evidence="8">
    <location>
        <begin position="253"/>
        <end position="277"/>
    </location>
</feature>
<dbReference type="PANTHER" id="PTHR21089">
    <property type="entry name" value="SHIKIMATE DEHYDROGENASE"/>
    <property type="match status" value="1"/>
</dbReference>
<evidence type="ECO:0000259" key="7">
    <source>
        <dbReference type="Pfam" id="PF08501"/>
    </source>
</evidence>
<dbReference type="NCBIfam" id="TIGR00507">
    <property type="entry name" value="aroE"/>
    <property type="match status" value="1"/>
</dbReference>
<dbReference type="EMBL" id="LAZR01002880">
    <property type="protein sequence ID" value="KKN24470.1"/>
    <property type="molecule type" value="Genomic_DNA"/>
</dbReference>
<evidence type="ECO:0000259" key="6">
    <source>
        <dbReference type="Pfam" id="PF01488"/>
    </source>
</evidence>
<evidence type="ECO:0000256" key="2">
    <source>
        <dbReference type="ARBA" id="ARBA00022605"/>
    </source>
</evidence>
<dbReference type="GO" id="GO:0050661">
    <property type="term" value="F:NADP binding"/>
    <property type="evidence" value="ECO:0007669"/>
    <property type="project" value="InterPro"/>
</dbReference>
<dbReference type="Gene3D" id="3.40.50.10860">
    <property type="entry name" value="Leucine Dehydrogenase, chain A, domain 1"/>
    <property type="match status" value="1"/>
</dbReference>
<comment type="caution">
    <text evidence="9">The sequence shown here is derived from an EMBL/GenBank/DDBJ whole genome shotgun (WGS) entry which is preliminary data.</text>
</comment>
<dbReference type="EC" id="1.1.1.25" evidence="1"/>
<feature type="domain" description="Shikimate dehydrogenase substrate binding N-terminal" evidence="7">
    <location>
        <begin position="16"/>
        <end position="98"/>
    </location>
</feature>
<dbReference type="Pfam" id="PF01488">
    <property type="entry name" value="Shikimate_DH"/>
    <property type="match status" value="1"/>
</dbReference>
<accession>A0A0F9NYA1</accession>
<dbReference type="PANTHER" id="PTHR21089:SF1">
    <property type="entry name" value="BIFUNCTIONAL 3-DEHYDROQUINATE DEHYDRATASE_SHIKIMATE DEHYDROGENASE, CHLOROPLASTIC"/>
    <property type="match status" value="1"/>
</dbReference>
<protein>
    <recommendedName>
        <fullName evidence="1">shikimate dehydrogenase (NADP(+))</fullName>
        <ecNumber evidence="1">1.1.1.25</ecNumber>
    </recommendedName>
</protein>
<keyword evidence="3" id="KW-0521">NADP</keyword>
<organism evidence="9">
    <name type="scientific">marine sediment metagenome</name>
    <dbReference type="NCBI Taxonomy" id="412755"/>
    <lineage>
        <taxon>unclassified sequences</taxon>
        <taxon>metagenomes</taxon>
        <taxon>ecological metagenomes</taxon>
    </lineage>
</organism>
<name>A0A0F9NYA1_9ZZZZ</name>
<evidence type="ECO:0000256" key="1">
    <source>
        <dbReference type="ARBA" id="ARBA00012962"/>
    </source>
</evidence>
<evidence type="ECO:0000313" key="9">
    <source>
        <dbReference type="EMBL" id="KKN24470.1"/>
    </source>
</evidence>